<evidence type="ECO:0000313" key="3">
    <source>
        <dbReference type="Proteomes" id="UP000006693"/>
    </source>
</evidence>
<evidence type="ECO:0000313" key="2">
    <source>
        <dbReference type="EMBL" id="AAY59243.1"/>
    </source>
</evidence>
<dbReference type="Proteomes" id="UP000006693">
    <property type="component" value="Chromosome 2"/>
</dbReference>
<dbReference type="KEGG" id="bma:BMAA0265"/>
<accession>A0A0H2XF09</accession>
<protein>
    <submittedName>
        <fullName evidence="2">Uncharacterized protein</fullName>
    </submittedName>
</protein>
<name>A0A0H2XF09_BURMA</name>
<keyword evidence="3" id="KW-1185">Reference proteome</keyword>
<feature type="region of interest" description="Disordered" evidence="1">
    <location>
        <begin position="107"/>
        <end position="129"/>
    </location>
</feature>
<evidence type="ECO:0000256" key="1">
    <source>
        <dbReference type="SAM" id="MobiDB-lite"/>
    </source>
</evidence>
<gene>
    <name evidence="2" type="ordered locus">BMAA0265</name>
</gene>
<feature type="region of interest" description="Disordered" evidence="1">
    <location>
        <begin position="1"/>
        <end position="74"/>
    </location>
</feature>
<feature type="compositionally biased region" description="Basic residues" evidence="1">
    <location>
        <begin position="120"/>
        <end position="129"/>
    </location>
</feature>
<reference evidence="2 3" key="1">
    <citation type="journal article" date="2004" name="Proc. Natl. Acad. Sci. U.S.A.">
        <title>Structural flexibility in the Burkholderia mallei genome.</title>
        <authorList>
            <person name="Nierman W.C."/>
            <person name="DeShazer D."/>
            <person name="Kim H.S."/>
            <person name="Tettelin H."/>
            <person name="Nelson K.E."/>
            <person name="Feldblyum T."/>
            <person name="Ulrich R.L."/>
            <person name="Ronning C.M."/>
            <person name="Brinkac L.M."/>
            <person name="Daugherty S.C."/>
            <person name="Davidsen T.D."/>
            <person name="Deboy R.T."/>
            <person name="Dimitrov G."/>
            <person name="Dodson R.J."/>
            <person name="Durkin A.S."/>
            <person name="Gwinn M.L."/>
            <person name="Haft D.H."/>
            <person name="Khouri H."/>
            <person name="Kolonay J.F."/>
            <person name="Madupu R."/>
            <person name="Mohammoud Y."/>
            <person name="Nelson W.C."/>
            <person name="Radune D."/>
            <person name="Romero C.M."/>
            <person name="Sarria S."/>
            <person name="Selengut J."/>
            <person name="Shamblin C."/>
            <person name="Sullivan S.A."/>
            <person name="White O."/>
            <person name="Yu Y."/>
            <person name="Zafar N."/>
            <person name="Zhou L."/>
            <person name="Fraser C.M."/>
        </authorList>
    </citation>
    <scope>NUCLEOTIDE SEQUENCE [LARGE SCALE GENOMIC DNA]</scope>
    <source>
        <strain evidence="2 3">ATCC 23344</strain>
    </source>
</reference>
<dbReference type="HOGENOM" id="CLU_1944673_0_0_4"/>
<sequence>MERRRLISMHGEPIDIAFRKPQAASLSRETSTPGTSSPHPPPRHRVRFEALPLSKNTSHSESELARRRGLPRSRVASSRNLLARRIAPILNRKLRLERKRVWLKNNKRKSSTRAGAGFSRVRRRGRWGC</sequence>
<proteinExistence type="predicted"/>
<organism evidence="2 3">
    <name type="scientific">Burkholderia mallei (strain ATCC 23344)</name>
    <dbReference type="NCBI Taxonomy" id="243160"/>
    <lineage>
        <taxon>Bacteria</taxon>
        <taxon>Pseudomonadati</taxon>
        <taxon>Pseudomonadota</taxon>
        <taxon>Betaproteobacteria</taxon>
        <taxon>Burkholderiales</taxon>
        <taxon>Burkholderiaceae</taxon>
        <taxon>Burkholderia</taxon>
        <taxon>pseudomallei group</taxon>
    </lineage>
</organism>
<dbReference type="EMBL" id="CP000011">
    <property type="protein sequence ID" value="AAY59243.1"/>
    <property type="molecule type" value="Genomic_DNA"/>
</dbReference>
<dbReference type="AlphaFoldDB" id="A0A0H2XF09"/>